<gene>
    <name evidence="2" type="ORF">COY14_00525</name>
</gene>
<proteinExistence type="predicted"/>
<organism evidence="2 3">
    <name type="scientific">Candidatus Roizmanbacteria bacterium CG_4_10_14_0_2_um_filter_36_9</name>
    <dbReference type="NCBI Taxonomy" id="1974823"/>
    <lineage>
        <taxon>Bacteria</taxon>
        <taxon>Candidatus Roizmaniibacteriota</taxon>
    </lineage>
</organism>
<keyword evidence="1" id="KW-1133">Transmembrane helix</keyword>
<feature type="transmembrane region" description="Helical" evidence="1">
    <location>
        <begin position="154"/>
        <end position="171"/>
    </location>
</feature>
<evidence type="ECO:0000313" key="3">
    <source>
        <dbReference type="Proteomes" id="UP000230027"/>
    </source>
</evidence>
<feature type="transmembrane region" description="Helical" evidence="1">
    <location>
        <begin position="127"/>
        <end position="147"/>
    </location>
</feature>
<reference evidence="3" key="1">
    <citation type="submission" date="2017-09" db="EMBL/GenBank/DDBJ databases">
        <title>Depth-based differentiation of microbial function through sediment-hosted aquifers and enrichment of novel symbionts in the deep terrestrial subsurface.</title>
        <authorList>
            <person name="Probst A.J."/>
            <person name="Ladd B."/>
            <person name="Jarett J.K."/>
            <person name="Geller-Mcgrath D.E."/>
            <person name="Sieber C.M.K."/>
            <person name="Emerson J.B."/>
            <person name="Anantharaman K."/>
            <person name="Thomas B.C."/>
            <person name="Malmstrom R."/>
            <person name="Stieglmeier M."/>
            <person name="Klingl A."/>
            <person name="Woyke T."/>
            <person name="Ryan C.M."/>
            <person name="Banfield J.F."/>
        </authorList>
    </citation>
    <scope>NUCLEOTIDE SEQUENCE [LARGE SCALE GENOMIC DNA]</scope>
</reference>
<dbReference type="AlphaFoldDB" id="A0A2M7U623"/>
<evidence type="ECO:0000313" key="2">
    <source>
        <dbReference type="EMBL" id="PIZ66314.1"/>
    </source>
</evidence>
<accession>A0A2M7U623</accession>
<protein>
    <submittedName>
        <fullName evidence="2">Uncharacterized protein</fullName>
    </submittedName>
</protein>
<keyword evidence="1" id="KW-0812">Transmembrane</keyword>
<feature type="transmembrane region" description="Helical" evidence="1">
    <location>
        <begin position="95"/>
        <end position="115"/>
    </location>
</feature>
<feature type="transmembrane region" description="Helical" evidence="1">
    <location>
        <begin position="44"/>
        <end position="67"/>
    </location>
</feature>
<sequence length="225" mass="25812">MQLLLIIFFELLVLFWLTRATLISLFKLLQAIFEKDQTTYSVIALIYFPGTVLHELSHMIAALFLLLKVADIHVFPTWKNNVIILGRVLYEKKDVLRSILVGIAPLFGGIIFLGWLSVLDVSTSSNLLLQILVIYLVFTISSTMFSSKQDLVDFLYVIPIGIMITIVYYIIQPDFTLISKLIRDLEAPRKILYAITQYLLLSISIHTIFIIIVMSGRFIKNRLLK</sequence>
<dbReference type="Proteomes" id="UP000230027">
    <property type="component" value="Unassembled WGS sequence"/>
</dbReference>
<name>A0A2M7U623_9BACT</name>
<evidence type="ECO:0000256" key="1">
    <source>
        <dbReference type="SAM" id="Phobius"/>
    </source>
</evidence>
<comment type="caution">
    <text evidence="2">The sequence shown here is derived from an EMBL/GenBank/DDBJ whole genome shotgun (WGS) entry which is preliminary data.</text>
</comment>
<keyword evidence="1" id="KW-0472">Membrane</keyword>
<dbReference type="EMBL" id="PFOD01000016">
    <property type="protein sequence ID" value="PIZ66314.1"/>
    <property type="molecule type" value="Genomic_DNA"/>
</dbReference>
<feature type="transmembrane region" description="Helical" evidence="1">
    <location>
        <begin position="191"/>
        <end position="215"/>
    </location>
</feature>